<dbReference type="EMBL" id="CM044704">
    <property type="protein sequence ID" value="KAI5667409.1"/>
    <property type="molecule type" value="Genomic_DNA"/>
</dbReference>
<sequence>MRIKKRSNRSPIMKRKRKSFNRSSIPKRRLFNCNFFYSKLNCLNNLFIIHGSKKKKTQPEMSTAPATMSTIPTSVSIPPRTFASLATKSTPPVSAYISLAMSIPPVTLTTFPQLPYSSPTPISTPSPLSSIQSACAKPITEIMKEHFVKAHASFGKIPDRTKNLWYTEFGKREAA</sequence>
<protein>
    <submittedName>
        <fullName evidence="1">Uncharacterized protein</fullName>
    </submittedName>
</protein>
<organism evidence="1 2">
    <name type="scientific">Catharanthus roseus</name>
    <name type="common">Madagascar periwinkle</name>
    <name type="synonym">Vinca rosea</name>
    <dbReference type="NCBI Taxonomy" id="4058"/>
    <lineage>
        <taxon>Eukaryota</taxon>
        <taxon>Viridiplantae</taxon>
        <taxon>Streptophyta</taxon>
        <taxon>Embryophyta</taxon>
        <taxon>Tracheophyta</taxon>
        <taxon>Spermatophyta</taxon>
        <taxon>Magnoliopsida</taxon>
        <taxon>eudicotyledons</taxon>
        <taxon>Gunneridae</taxon>
        <taxon>Pentapetalae</taxon>
        <taxon>asterids</taxon>
        <taxon>lamiids</taxon>
        <taxon>Gentianales</taxon>
        <taxon>Apocynaceae</taxon>
        <taxon>Rauvolfioideae</taxon>
        <taxon>Vinceae</taxon>
        <taxon>Catharanthinae</taxon>
        <taxon>Catharanthus</taxon>
    </lineage>
</organism>
<keyword evidence="2" id="KW-1185">Reference proteome</keyword>
<evidence type="ECO:0000313" key="1">
    <source>
        <dbReference type="EMBL" id="KAI5667409.1"/>
    </source>
</evidence>
<proteinExistence type="predicted"/>
<gene>
    <name evidence="1" type="ORF">M9H77_17262</name>
</gene>
<dbReference type="Proteomes" id="UP001060085">
    <property type="component" value="Linkage Group LG04"/>
</dbReference>
<accession>A0ACC0B437</accession>
<reference evidence="2" key="1">
    <citation type="journal article" date="2023" name="Nat. Plants">
        <title>Single-cell RNA sequencing provides a high-resolution roadmap for understanding the multicellular compartmentation of specialized metabolism.</title>
        <authorList>
            <person name="Sun S."/>
            <person name="Shen X."/>
            <person name="Li Y."/>
            <person name="Li Y."/>
            <person name="Wang S."/>
            <person name="Li R."/>
            <person name="Zhang H."/>
            <person name="Shen G."/>
            <person name="Guo B."/>
            <person name="Wei J."/>
            <person name="Xu J."/>
            <person name="St-Pierre B."/>
            <person name="Chen S."/>
            <person name="Sun C."/>
        </authorList>
    </citation>
    <scope>NUCLEOTIDE SEQUENCE [LARGE SCALE GENOMIC DNA]</scope>
</reference>
<name>A0ACC0B437_CATRO</name>
<evidence type="ECO:0000313" key="2">
    <source>
        <dbReference type="Proteomes" id="UP001060085"/>
    </source>
</evidence>
<comment type="caution">
    <text evidence="1">The sequence shown here is derived from an EMBL/GenBank/DDBJ whole genome shotgun (WGS) entry which is preliminary data.</text>
</comment>